<name>A0A132MM28_9ACTN</name>
<reference evidence="3" key="1">
    <citation type="submission" date="2015-04" db="EMBL/GenBank/DDBJ databases">
        <title>Physiological reanalysis, assessment of diazotrophy, and genome sequences of multiple isolates of Streptomyces thermoautotrophicus.</title>
        <authorList>
            <person name="MacKellar D.C."/>
            <person name="Lieber L."/>
            <person name="Norman J."/>
            <person name="Bolger A."/>
            <person name="Tobin C."/>
            <person name="Murray J.W."/>
            <person name="Chang R."/>
            <person name="Ford T."/>
            <person name="Nguyen P.Q."/>
            <person name="Woodward J."/>
            <person name="Permingeat H."/>
            <person name="Joshi N.S."/>
            <person name="Silver P.A."/>
            <person name="Usadel B."/>
            <person name="Rutherford A.W."/>
            <person name="Friesen M."/>
            <person name="Prell J."/>
        </authorList>
    </citation>
    <scope>NUCLEOTIDE SEQUENCE [LARGE SCALE GENOMIC DNA]</scope>
    <source>
        <strain evidence="3">H1</strain>
    </source>
</reference>
<comment type="caution">
    <text evidence="2">The sequence shown here is derived from an EMBL/GenBank/DDBJ whole genome shotgun (WGS) entry which is preliminary data.</text>
</comment>
<dbReference type="RefSeq" id="WP_244884162.1">
    <property type="nucleotide sequence ID" value="NZ_LAXD01000001.1"/>
</dbReference>
<evidence type="ECO:0000259" key="1">
    <source>
        <dbReference type="Pfam" id="PF19054"/>
    </source>
</evidence>
<keyword evidence="3" id="KW-1185">Reference proteome</keyword>
<gene>
    <name evidence="2" type="ORF">LI90_542</name>
</gene>
<proteinExistence type="predicted"/>
<dbReference type="Pfam" id="PF19054">
    <property type="entry name" value="DUF5753"/>
    <property type="match status" value="1"/>
</dbReference>
<dbReference type="STRING" id="1469144.LI90_542"/>
<dbReference type="PATRIC" id="fig|1469144.10.peg.640"/>
<evidence type="ECO:0000313" key="3">
    <source>
        <dbReference type="Proteomes" id="UP000070188"/>
    </source>
</evidence>
<dbReference type="Proteomes" id="UP000070188">
    <property type="component" value="Unassembled WGS sequence"/>
</dbReference>
<protein>
    <submittedName>
        <fullName evidence="2">Helix-turn-helix domain protein</fullName>
    </submittedName>
</protein>
<accession>A0A132MM28</accession>
<dbReference type="InterPro" id="IPR043917">
    <property type="entry name" value="DUF5753"/>
</dbReference>
<dbReference type="EMBL" id="LAXD01000001">
    <property type="protein sequence ID" value="KWW98912.1"/>
    <property type="molecule type" value="Genomic_DNA"/>
</dbReference>
<dbReference type="AlphaFoldDB" id="A0A132MM28"/>
<sequence length="192" mass="21609">MLPGTYLDLISLEADAASIRTYQPRIVPGLLQTEAYVRAMIEAARVEMSPEEIETVVEVRLARQAVFTRQRPLRLWAVLDEAVLRRMVGGTEVMRDQLRHLVVMAKRQNVTLQVLPFAVGAPAWVHTPFVVLRFPEPADLEVVYLENLTSGLYVEETAEVDRYTLMFDYLRAAALSPKESVALIAEVADALE</sequence>
<organism evidence="2 3">
    <name type="scientific">Carbonactinospora thermoautotrophica</name>
    <dbReference type="NCBI Taxonomy" id="1469144"/>
    <lineage>
        <taxon>Bacteria</taxon>
        <taxon>Bacillati</taxon>
        <taxon>Actinomycetota</taxon>
        <taxon>Actinomycetes</taxon>
        <taxon>Kitasatosporales</taxon>
        <taxon>Carbonactinosporaceae</taxon>
        <taxon>Carbonactinospora</taxon>
    </lineage>
</organism>
<evidence type="ECO:0000313" key="2">
    <source>
        <dbReference type="EMBL" id="KWW98912.1"/>
    </source>
</evidence>
<feature type="domain" description="DUF5753" evidence="1">
    <location>
        <begin position="8"/>
        <end position="186"/>
    </location>
</feature>